<reference evidence="2" key="1">
    <citation type="journal article" date="2020" name="mSystems">
        <title>Genome- and Community-Level Interaction Insights into Carbon Utilization and Element Cycling Functions of Hydrothermarchaeota in Hydrothermal Sediment.</title>
        <authorList>
            <person name="Zhou Z."/>
            <person name="Liu Y."/>
            <person name="Xu W."/>
            <person name="Pan J."/>
            <person name="Luo Z.H."/>
            <person name="Li M."/>
        </authorList>
    </citation>
    <scope>NUCLEOTIDE SEQUENCE [LARGE SCALE GENOMIC DNA]</scope>
    <source>
        <strain evidence="2">HyVt-527</strain>
    </source>
</reference>
<dbReference type="InterPro" id="IPR036415">
    <property type="entry name" value="Lamin_tail_dom_sf"/>
</dbReference>
<dbReference type="EMBL" id="DROD01000584">
    <property type="protein sequence ID" value="HHJ53348.1"/>
    <property type="molecule type" value="Genomic_DNA"/>
</dbReference>
<gene>
    <name evidence="2" type="ORF">ENJ89_09160</name>
</gene>
<sequence length="434" mass="46751">MKRWIYLMITLVLAAALWQCKLDDTVQGNEEQPGQSEIKLVINEFLASNDAANADENGEYDDWLELYNYGDDTVDIAGMYLTDGLDDLTKAQIPETNHTLTKIPPKGFLVLWADGQPEQGVLHLGFKLSSGGEDIAIVEENGRAIIDSYTFGPQTTDVSMGRLPDGSDNWVSFSTPTPGASNGGGSTNVAPKIREVKISPDSLEAGTDAVVSAVVTDENDNLSSVTITYGPEGQITTQKDMTAQDSVYSANLGQFDDGSRIFFFITAQDDEGLVATTDTLSFEVGYVAPVLFINEFLASNDTTNADEHGEYDDWIEIYNPGNEPVDIGGFYISDDKTDITAWQIPTGKSDSTTVPAGGFLLLWADKQPEQGVLHVKIKLSSGGEDIVLTAPNGTTVIDSLSFGAQTTDVSMGRLPDGSDNWVTFDHPTPGASNQ</sequence>
<evidence type="ECO:0000259" key="1">
    <source>
        <dbReference type="PROSITE" id="PS51841"/>
    </source>
</evidence>
<feature type="domain" description="LTD" evidence="1">
    <location>
        <begin position="30"/>
        <end position="153"/>
    </location>
</feature>
<protein>
    <submittedName>
        <fullName evidence="2">Lamin tail domain-containing protein</fullName>
    </submittedName>
</protein>
<dbReference type="InterPro" id="IPR001322">
    <property type="entry name" value="Lamin_tail_dom"/>
</dbReference>
<dbReference type="Proteomes" id="UP000886124">
    <property type="component" value="Unassembled WGS sequence"/>
</dbReference>
<name>A0A7V5PQH0_CALAY</name>
<feature type="domain" description="LTD" evidence="1">
    <location>
        <begin position="278"/>
        <end position="404"/>
    </location>
</feature>
<dbReference type="AlphaFoldDB" id="A0A7V5PQH0"/>
<dbReference type="Gene3D" id="2.60.40.1260">
    <property type="entry name" value="Lamin Tail domain"/>
    <property type="match status" value="1"/>
</dbReference>
<proteinExistence type="predicted"/>
<dbReference type="SUPFAM" id="SSF74853">
    <property type="entry name" value="Lamin A/C globular tail domain"/>
    <property type="match status" value="2"/>
</dbReference>
<comment type="caution">
    <text evidence="2">The sequence shown here is derived from an EMBL/GenBank/DDBJ whole genome shotgun (WGS) entry which is preliminary data.</text>
</comment>
<accession>A0A7V5PQH0</accession>
<evidence type="ECO:0000313" key="2">
    <source>
        <dbReference type="EMBL" id="HHJ53348.1"/>
    </source>
</evidence>
<dbReference type="Pfam" id="PF00932">
    <property type="entry name" value="LTD"/>
    <property type="match status" value="2"/>
</dbReference>
<dbReference type="PROSITE" id="PS51841">
    <property type="entry name" value="LTD"/>
    <property type="match status" value="2"/>
</dbReference>
<organism evidence="2">
    <name type="scientific">Caldithrix abyssi</name>
    <dbReference type="NCBI Taxonomy" id="187145"/>
    <lineage>
        <taxon>Bacteria</taxon>
        <taxon>Pseudomonadati</taxon>
        <taxon>Calditrichota</taxon>
        <taxon>Calditrichia</taxon>
        <taxon>Calditrichales</taxon>
        <taxon>Calditrichaceae</taxon>
        <taxon>Caldithrix</taxon>
    </lineage>
</organism>